<evidence type="ECO:0000256" key="1">
    <source>
        <dbReference type="ARBA" id="ARBA00004651"/>
    </source>
</evidence>
<feature type="transmembrane region" description="Helical" evidence="7">
    <location>
        <begin position="134"/>
        <end position="160"/>
    </location>
</feature>
<keyword evidence="2" id="KW-0813">Transport</keyword>
<feature type="non-terminal residue" evidence="10">
    <location>
        <position position="1"/>
    </location>
</feature>
<evidence type="ECO:0000256" key="7">
    <source>
        <dbReference type="SAM" id="Phobius"/>
    </source>
</evidence>
<dbReference type="GO" id="GO:0055085">
    <property type="term" value="P:transmembrane transport"/>
    <property type="evidence" value="ECO:0007669"/>
    <property type="project" value="InterPro"/>
</dbReference>
<dbReference type="InterPro" id="IPR000515">
    <property type="entry name" value="MetI-like"/>
</dbReference>
<keyword evidence="3" id="KW-1003">Cell membrane</keyword>
<feature type="domain" description="ABC transmembrane type-1" evidence="8">
    <location>
        <begin position="112"/>
        <end position="303"/>
    </location>
</feature>
<dbReference type="CDD" id="cd06261">
    <property type="entry name" value="TM_PBP2"/>
    <property type="match status" value="1"/>
</dbReference>
<evidence type="ECO:0000256" key="3">
    <source>
        <dbReference type="ARBA" id="ARBA00022475"/>
    </source>
</evidence>
<evidence type="ECO:0000256" key="6">
    <source>
        <dbReference type="ARBA" id="ARBA00023136"/>
    </source>
</evidence>
<feature type="transmembrane region" description="Helical" evidence="7">
    <location>
        <begin position="172"/>
        <end position="190"/>
    </location>
</feature>
<name>A0A381Q1B5_9ZZZZ</name>
<dbReference type="SUPFAM" id="SSF161098">
    <property type="entry name" value="MetI-like"/>
    <property type="match status" value="1"/>
</dbReference>
<dbReference type="EMBL" id="UINC01001120">
    <property type="protein sequence ID" value="SUZ71403.1"/>
    <property type="molecule type" value="Genomic_DNA"/>
</dbReference>
<accession>A0A381Q1B5</accession>
<protein>
    <submittedName>
        <fullName evidence="10">Uncharacterized protein</fullName>
    </submittedName>
</protein>
<gene>
    <name evidence="10" type="ORF">METZ01_LOCUS24257</name>
</gene>
<comment type="subcellular location">
    <subcellularLocation>
        <location evidence="1">Cell membrane</location>
        <topology evidence="1">Multi-pass membrane protein</topology>
    </subcellularLocation>
</comment>
<feature type="transmembrane region" description="Helical" evidence="7">
    <location>
        <begin position="96"/>
        <end position="122"/>
    </location>
</feature>
<dbReference type="AlphaFoldDB" id="A0A381Q1B5"/>
<proteinExistence type="predicted"/>
<organism evidence="10">
    <name type="scientific">marine metagenome</name>
    <dbReference type="NCBI Taxonomy" id="408172"/>
    <lineage>
        <taxon>unclassified sequences</taxon>
        <taxon>metagenomes</taxon>
        <taxon>ecological metagenomes</taxon>
    </lineage>
</organism>
<reference evidence="10" key="1">
    <citation type="submission" date="2018-05" db="EMBL/GenBank/DDBJ databases">
        <authorList>
            <person name="Lanie J.A."/>
            <person name="Ng W.-L."/>
            <person name="Kazmierczak K.M."/>
            <person name="Andrzejewski T.M."/>
            <person name="Davidsen T.M."/>
            <person name="Wayne K.J."/>
            <person name="Tettelin H."/>
            <person name="Glass J.I."/>
            <person name="Rusch D."/>
            <person name="Podicherti R."/>
            <person name="Tsui H.-C.T."/>
            <person name="Winkler M.E."/>
        </authorList>
    </citation>
    <scope>NUCLEOTIDE SEQUENCE</scope>
</reference>
<evidence type="ECO:0000313" key="10">
    <source>
        <dbReference type="EMBL" id="SUZ71403.1"/>
    </source>
</evidence>
<keyword evidence="4 7" id="KW-0812">Transmembrane</keyword>
<feature type="domain" description="ABC transporter type 1 GsiC-like N-terminal" evidence="9">
    <location>
        <begin position="2"/>
        <end position="70"/>
    </location>
</feature>
<evidence type="ECO:0000256" key="5">
    <source>
        <dbReference type="ARBA" id="ARBA00022989"/>
    </source>
</evidence>
<feature type="transmembrane region" description="Helical" evidence="7">
    <location>
        <begin position="277"/>
        <end position="296"/>
    </location>
</feature>
<evidence type="ECO:0000256" key="2">
    <source>
        <dbReference type="ARBA" id="ARBA00022448"/>
    </source>
</evidence>
<dbReference type="GO" id="GO:0005886">
    <property type="term" value="C:plasma membrane"/>
    <property type="evidence" value="ECO:0007669"/>
    <property type="project" value="UniProtKB-SubCell"/>
</dbReference>
<sequence>VTRFIFRRLAFALVTLWLVVSAAFFLIRAAPGGPFDGERRLPPAIEKNLLASYHLDESLPVQYWRYLRMVGGGDLGPSFKQKDFTVNELIRAGLPISLGVGISAFLLALLFGTLLGTLAALGHNTFRDRFLSGFATLGLAFPPLIVAPVLVLVFAVGLAWLPAGGHTSPQHYVLPTIALSLPYIAAFARLSRVGCLEALGLPHVTTARSKGLSRHRLVFQHVLPSALVPVLSYSGPAAAALLAGSMVVEEVFSLPGLGRYFVQGAINRDYTLVMGTVLVYAALILALNLLVDLLYGRLDPRVRSEMVASNE</sequence>
<keyword evidence="5 7" id="KW-1133">Transmembrane helix</keyword>
<dbReference type="Pfam" id="PF00528">
    <property type="entry name" value="BPD_transp_1"/>
    <property type="match status" value="1"/>
</dbReference>
<keyword evidence="6 7" id="KW-0472">Membrane</keyword>
<dbReference type="PANTHER" id="PTHR30465">
    <property type="entry name" value="INNER MEMBRANE ABC TRANSPORTER"/>
    <property type="match status" value="1"/>
</dbReference>
<dbReference type="InterPro" id="IPR045621">
    <property type="entry name" value="BPD_transp_1_N"/>
</dbReference>
<dbReference type="InterPro" id="IPR035906">
    <property type="entry name" value="MetI-like_sf"/>
</dbReference>
<dbReference type="Pfam" id="PF19300">
    <property type="entry name" value="BPD_transp_1_N"/>
    <property type="match status" value="1"/>
</dbReference>
<dbReference type="PANTHER" id="PTHR30465:SF74">
    <property type="entry name" value="OLIGOPEPTIDE TRANSPORT SYSTEM PERMEASE PROTEIN OPPB"/>
    <property type="match status" value="1"/>
</dbReference>
<dbReference type="Gene3D" id="1.10.3720.10">
    <property type="entry name" value="MetI-like"/>
    <property type="match status" value="1"/>
</dbReference>
<evidence type="ECO:0000259" key="8">
    <source>
        <dbReference type="Pfam" id="PF00528"/>
    </source>
</evidence>
<evidence type="ECO:0000256" key="4">
    <source>
        <dbReference type="ARBA" id="ARBA00022692"/>
    </source>
</evidence>
<feature type="transmembrane region" description="Helical" evidence="7">
    <location>
        <begin position="222"/>
        <end position="248"/>
    </location>
</feature>
<evidence type="ECO:0000259" key="9">
    <source>
        <dbReference type="Pfam" id="PF19300"/>
    </source>
</evidence>